<reference evidence="3 4" key="1">
    <citation type="submission" date="2019-03" db="EMBL/GenBank/DDBJ databases">
        <title>Freshwater and sediment microbial communities from various areas in North America, analyzing microbe dynamics in response to fracking.</title>
        <authorList>
            <person name="Lamendella R."/>
        </authorList>
    </citation>
    <scope>NUCLEOTIDE SEQUENCE [LARGE SCALE GENOMIC DNA]</scope>
    <source>
        <strain evidence="3 4">6_TX</strain>
    </source>
</reference>
<dbReference type="Pfam" id="PF00723">
    <property type="entry name" value="Glyco_hydro_15"/>
    <property type="match status" value="2"/>
</dbReference>
<evidence type="ECO:0000259" key="2">
    <source>
        <dbReference type="Pfam" id="PF19291"/>
    </source>
</evidence>
<dbReference type="PANTHER" id="PTHR31616">
    <property type="entry name" value="TREHALASE"/>
    <property type="match status" value="1"/>
</dbReference>
<dbReference type="GO" id="GO:0004553">
    <property type="term" value="F:hydrolase activity, hydrolyzing O-glycosyl compounds"/>
    <property type="evidence" value="ECO:0007669"/>
    <property type="project" value="UniProtKB-ARBA"/>
</dbReference>
<comment type="caution">
    <text evidence="3">The sequence shown here is derived from an EMBL/GenBank/DDBJ whole genome shotgun (WGS) entry which is preliminary data.</text>
</comment>
<dbReference type="InterPro" id="IPR012341">
    <property type="entry name" value="6hp_glycosidase-like_sf"/>
</dbReference>
<dbReference type="EMBL" id="SOEC01000010">
    <property type="protein sequence ID" value="TDX28385.1"/>
    <property type="molecule type" value="Genomic_DNA"/>
</dbReference>
<evidence type="ECO:0000313" key="4">
    <source>
        <dbReference type="Proteomes" id="UP000294489"/>
    </source>
</evidence>
<dbReference type="GO" id="GO:0005975">
    <property type="term" value="P:carbohydrate metabolic process"/>
    <property type="evidence" value="ECO:0007669"/>
    <property type="project" value="InterPro"/>
</dbReference>
<organism evidence="3 4">
    <name type="scientific">Modicisalibacter xianhensis</name>
    <dbReference type="NCBI Taxonomy" id="442341"/>
    <lineage>
        <taxon>Bacteria</taxon>
        <taxon>Pseudomonadati</taxon>
        <taxon>Pseudomonadota</taxon>
        <taxon>Gammaproteobacteria</taxon>
        <taxon>Oceanospirillales</taxon>
        <taxon>Halomonadaceae</taxon>
        <taxon>Modicisalibacter</taxon>
    </lineage>
</organism>
<dbReference type="Pfam" id="PF19291">
    <property type="entry name" value="TREH_N"/>
    <property type="match status" value="1"/>
</dbReference>
<dbReference type="InterPro" id="IPR011613">
    <property type="entry name" value="GH15-like"/>
</dbReference>
<dbReference type="Proteomes" id="UP000294489">
    <property type="component" value="Unassembled WGS sequence"/>
</dbReference>
<dbReference type="RefSeq" id="WP_134018236.1">
    <property type="nucleotide sequence ID" value="NZ_SOEC01000010.1"/>
</dbReference>
<dbReference type="InterPro" id="IPR045582">
    <property type="entry name" value="Trehalase-like_N"/>
</dbReference>
<evidence type="ECO:0000313" key="3">
    <source>
        <dbReference type="EMBL" id="TDX28385.1"/>
    </source>
</evidence>
<gene>
    <name evidence="3" type="ORF">DFO67_11085</name>
</gene>
<dbReference type="PANTHER" id="PTHR31616:SF0">
    <property type="entry name" value="GLUCAN 1,4-ALPHA-GLUCOSIDASE"/>
    <property type="match status" value="1"/>
</dbReference>
<protein>
    <submittedName>
        <fullName evidence="3">GH15 family glucan-1,4-alpha-glucosidase</fullName>
    </submittedName>
</protein>
<sequence>MATAEPEIRDLGLIGDQRTAAVVSRSGSIVWYCPGRFDNPSIFATLLDSQKGGVWEVNSPNAVTHTRSYMEDSAILETSLSVNGEVFAITDWMPAGDELPRGLCRRFTKAPEDMAVVLSPAPNYAQTPLKLENAGQGVCINGQYWLYASHPLTIKDEAVSFEVPRGEEGWAVLMDDVIEPPSLEQLMSWQQSTLCYWRDIASRIHYEGPYVQAVADSLRALRLLYYAPNGGVIAAATTSLPEVVGGSRNYDYRYVWLRDTGMIVSAMTRAGSKGEDERQFLDFICGSQLTDPDRPLLPPFTSLGQQPAPPIRELDFTGYGDSRPVQVGNGANDQLQLDGFGNVLLAAKLIYGQHDTREHWDTIEKIADFLVAHWQEPDHGIWEEGKIAQYTLGKVASSCGLRYIAEFSQDKAQAERWRTTAQDIQAHVNRHCLNSEGAYAAIAGNEAVDVSAVLFPVWGFIEADAPAMIATIKVLERDYSEGHLYWRHLECFDSRKEGAFLAGTIWVAQYWVMRQDLARAKSILDAALAYSNDLGLFAEEADPHTGKMQGNIPQAFVHAALIGAVIDYKDAQATEA</sequence>
<dbReference type="Gene3D" id="1.50.10.10">
    <property type="match status" value="1"/>
</dbReference>
<dbReference type="InterPro" id="IPR008928">
    <property type="entry name" value="6-hairpin_glycosidase_sf"/>
</dbReference>
<name>A0A4R8FPX7_9GAMM</name>
<feature type="domain" description="Trehalase-like N-terminal" evidence="2">
    <location>
        <begin position="6"/>
        <end position="164"/>
    </location>
</feature>
<proteinExistence type="predicted"/>
<feature type="domain" description="GH15-like" evidence="1">
    <location>
        <begin position="520"/>
        <end position="564"/>
    </location>
</feature>
<evidence type="ECO:0000259" key="1">
    <source>
        <dbReference type="Pfam" id="PF00723"/>
    </source>
</evidence>
<dbReference type="SUPFAM" id="SSF48208">
    <property type="entry name" value="Six-hairpin glycosidases"/>
    <property type="match status" value="1"/>
</dbReference>
<dbReference type="OrthoDB" id="3902805at2"/>
<dbReference type="AlphaFoldDB" id="A0A4R8FPX7"/>
<feature type="domain" description="GH15-like" evidence="1">
    <location>
        <begin position="209"/>
        <end position="509"/>
    </location>
</feature>
<accession>A0A4R8FPX7</accession>